<comment type="caution">
    <text evidence="1">The sequence shown here is derived from an EMBL/GenBank/DDBJ whole genome shotgun (WGS) entry which is preliminary data.</text>
</comment>
<proteinExistence type="predicted"/>
<protein>
    <submittedName>
        <fullName evidence="1">Uncharacterized protein</fullName>
    </submittedName>
</protein>
<evidence type="ECO:0000313" key="2">
    <source>
        <dbReference type="Proteomes" id="UP000228952"/>
    </source>
</evidence>
<dbReference type="AlphaFoldDB" id="A0A2M7W0Y0"/>
<gene>
    <name evidence="1" type="ORF">COX64_04695</name>
</gene>
<organism evidence="1 2">
    <name type="scientific">Candidatus Dojkabacteria bacterium CG_4_10_14_0_2_um_filter_Dojkabacteria_WS6_41_15</name>
    <dbReference type="NCBI Taxonomy" id="2014249"/>
    <lineage>
        <taxon>Bacteria</taxon>
        <taxon>Candidatus Dojkabacteria</taxon>
    </lineage>
</organism>
<sequence length="298" mass="33227">MRPFDTLLYRSSEPLKIPSESYEKCFSTICLKLSGKESRGNAKMAPQIFEQAVSTLEVDGGVREKVVQLLVAGSIMIQVIDNLEENPERSGFAIGAVHRSVCRELLNKGFDQKIIKRLSETSIRRLVQMREAMQKETDTFIFGSSEDYDTVAAQSNGLQYLASLLDESIDDKPCSPIHQINLATRLLVDSATTHKDLTNAKGVAPNIILKSILAGDARTISGAITLRQHQFKLLFAKIEQLVQRSPEKLTERLFLQILIATKDYMRKPIPRAVILAGTAKAKIHLSLHPELLDNLRTA</sequence>
<dbReference type="Proteomes" id="UP000228952">
    <property type="component" value="Unassembled WGS sequence"/>
</dbReference>
<reference evidence="2" key="1">
    <citation type="submission" date="2017-09" db="EMBL/GenBank/DDBJ databases">
        <title>Depth-based differentiation of microbial function through sediment-hosted aquifers and enrichment of novel symbionts in the deep terrestrial subsurface.</title>
        <authorList>
            <person name="Probst A.J."/>
            <person name="Ladd B."/>
            <person name="Jarett J.K."/>
            <person name="Geller-Mcgrath D.E."/>
            <person name="Sieber C.M.K."/>
            <person name="Emerson J.B."/>
            <person name="Anantharaman K."/>
            <person name="Thomas B.C."/>
            <person name="Malmstrom R."/>
            <person name="Stieglmeier M."/>
            <person name="Klingl A."/>
            <person name="Woyke T."/>
            <person name="Ryan C.M."/>
            <person name="Banfield J.F."/>
        </authorList>
    </citation>
    <scope>NUCLEOTIDE SEQUENCE [LARGE SCALE GENOMIC DNA]</scope>
</reference>
<name>A0A2M7W0Y0_9BACT</name>
<accession>A0A2M7W0Y0</accession>
<dbReference type="EMBL" id="PFQB01000118">
    <property type="protein sequence ID" value="PJA12348.1"/>
    <property type="molecule type" value="Genomic_DNA"/>
</dbReference>
<evidence type="ECO:0000313" key="1">
    <source>
        <dbReference type="EMBL" id="PJA12348.1"/>
    </source>
</evidence>